<gene>
    <name evidence="3" type="ORF">B9G98_03717</name>
</gene>
<dbReference type="AlphaFoldDB" id="A0A2T0FM98"/>
<organism evidence="3 4">
    <name type="scientific">Wickerhamiella sorbophila</name>
    <dbReference type="NCBI Taxonomy" id="45607"/>
    <lineage>
        <taxon>Eukaryota</taxon>
        <taxon>Fungi</taxon>
        <taxon>Dikarya</taxon>
        <taxon>Ascomycota</taxon>
        <taxon>Saccharomycotina</taxon>
        <taxon>Dipodascomycetes</taxon>
        <taxon>Dipodascales</taxon>
        <taxon>Trichomonascaceae</taxon>
        <taxon>Wickerhamiella</taxon>
    </lineage>
</organism>
<evidence type="ECO:0000313" key="3">
    <source>
        <dbReference type="EMBL" id="PRT56097.1"/>
    </source>
</evidence>
<accession>A0A2T0FM98</accession>
<evidence type="ECO:0000256" key="1">
    <source>
        <dbReference type="ARBA" id="ARBA00008563"/>
    </source>
</evidence>
<dbReference type="InterPro" id="IPR028909">
    <property type="entry name" value="bL21-like"/>
</dbReference>
<evidence type="ECO:0000313" key="4">
    <source>
        <dbReference type="Proteomes" id="UP000238350"/>
    </source>
</evidence>
<name>A0A2T0FM98_9ASCO</name>
<keyword evidence="3" id="KW-0689">Ribosomal protein</keyword>
<dbReference type="PANTHER" id="PTHR21349">
    <property type="entry name" value="50S RIBOSOMAL PROTEIN L21"/>
    <property type="match status" value="1"/>
</dbReference>
<dbReference type="Proteomes" id="UP000238350">
    <property type="component" value="Unassembled WGS sequence"/>
</dbReference>
<dbReference type="SUPFAM" id="SSF141091">
    <property type="entry name" value="L21p-like"/>
    <property type="match status" value="1"/>
</dbReference>
<dbReference type="GO" id="GO:0005762">
    <property type="term" value="C:mitochondrial large ribosomal subunit"/>
    <property type="evidence" value="ECO:0007669"/>
    <property type="project" value="TreeGrafter"/>
</dbReference>
<dbReference type="RefSeq" id="XP_024666042.1">
    <property type="nucleotide sequence ID" value="XM_024810274.1"/>
</dbReference>
<protein>
    <recommendedName>
        <fullName evidence="2">Large ribosomal subunit protein bL21m</fullName>
    </recommendedName>
</protein>
<sequence>MKNLLALVRPTVRSFSTAKPMMNAIKITPRAVEPAKVHDIVSFKAKYAQASDRTPLKEARELYARIHIHNWTMLVTEGDIIKIPANMKDVKIGDTLKFDQVSEIGSRNHTLSGERIDPSQFSIKGVVLEKTRVKRSVTEKTRRRRRHVRNVVANNSLTVIRISQIQVA</sequence>
<dbReference type="GeneID" id="36517465"/>
<dbReference type="PANTHER" id="PTHR21349:SF0">
    <property type="entry name" value="LARGE RIBOSOMAL SUBUNIT PROTEIN BL21M"/>
    <property type="match status" value="1"/>
</dbReference>
<keyword evidence="4" id="KW-1185">Reference proteome</keyword>
<reference evidence="3 4" key="1">
    <citation type="submission" date="2017-04" db="EMBL/GenBank/DDBJ databases">
        <title>Genome sequencing of [Candida] sorbophila.</title>
        <authorList>
            <person name="Ahn J.O."/>
        </authorList>
    </citation>
    <scope>NUCLEOTIDE SEQUENCE [LARGE SCALE GENOMIC DNA]</scope>
    <source>
        <strain evidence="3 4">DS02</strain>
    </source>
</reference>
<dbReference type="STRING" id="45607.A0A2T0FM98"/>
<dbReference type="InterPro" id="IPR036164">
    <property type="entry name" value="bL21-like_sf"/>
</dbReference>
<keyword evidence="3" id="KW-0687">Ribonucleoprotein</keyword>
<comment type="caution">
    <text evidence="3">The sequence shown here is derived from an EMBL/GenBank/DDBJ whole genome shotgun (WGS) entry which is preliminary data.</text>
</comment>
<dbReference type="Pfam" id="PF00829">
    <property type="entry name" value="Ribosomal_L21p"/>
    <property type="match status" value="1"/>
</dbReference>
<proteinExistence type="inferred from homology"/>
<dbReference type="GO" id="GO:0003735">
    <property type="term" value="F:structural constituent of ribosome"/>
    <property type="evidence" value="ECO:0007669"/>
    <property type="project" value="TreeGrafter"/>
</dbReference>
<dbReference type="EMBL" id="NDIQ01000022">
    <property type="protein sequence ID" value="PRT56097.1"/>
    <property type="molecule type" value="Genomic_DNA"/>
</dbReference>
<dbReference type="OrthoDB" id="5994at2759"/>
<comment type="similarity">
    <text evidence="1">Belongs to the bacterial ribosomal protein bL21 family.</text>
</comment>
<evidence type="ECO:0000256" key="2">
    <source>
        <dbReference type="ARBA" id="ARBA00044129"/>
    </source>
</evidence>